<accession>A0A7C9QUJ8</accession>
<evidence type="ECO:0000313" key="2">
    <source>
        <dbReference type="Proteomes" id="UP000480684"/>
    </source>
</evidence>
<sequence length="109" mass="12820">MIYVTFRKRGLHRYAGAPAEVDYLAHTHRHTFWFKVSIEVRHNDRDIEFHLFQDWLESLYDARTLGLDGRSCEMMAEELYTRIAERYPGRAVEIDISEDGENGAVLSWA</sequence>
<proteinExistence type="predicted"/>
<protein>
    <recommendedName>
        <fullName evidence="3">6-carboxy-5,6,7,8-tetrahydropterin synthase</fullName>
    </recommendedName>
</protein>
<dbReference type="AlphaFoldDB" id="A0A7C9QUJ8"/>
<keyword evidence="2" id="KW-1185">Reference proteome</keyword>
<comment type="caution">
    <text evidence="1">The sequence shown here is derived from an EMBL/GenBank/DDBJ whole genome shotgun (WGS) entry which is preliminary data.</text>
</comment>
<gene>
    <name evidence="1" type="ORF">G4223_12745</name>
</gene>
<dbReference type="EMBL" id="JAAIYP010000038">
    <property type="protein sequence ID" value="NFV80978.1"/>
    <property type="molecule type" value="Genomic_DNA"/>
</dbReference>
<organism evidence="1 2">
    <name type="scientific">Magnetospirillum aberrantis SpK</name>
    <dbReference type="NCBI Taxonomy" id="908842"/>
    <lineage>
        <taxon>Bacteria</taxon>
        <taxon>Pseudomonadati</taxon>
        <taxon>Pseudomonadota</taxon>
        <taxon>Alphaproteobacteria</taxon>
        <taxon>Rhodospirillales</taxon>
        <taxon>Rhodospirillaceae</taxon>
        <taxon>Magnetospirillum</taxon>
    </lineage>
</organism>
<dbReference type="Proteomes" id="UP000480684">
    <property type="component" value="Unassembled WGS sequence"/>
</dbReference>
<reference evidence="1 2" key="1">
    <citation type="submission" date="2020-02" db="EMBL/GenBank/DDBJ databases">
        <authorList>
            <person name="Dziuba M."/>
            <person name="Kuznetsov B."/>
            <person name="Mardanov A."/>
            <person name="Ravin N."/>
            <person name="Grouzdev D."/>
        </authorList>
    </citation>
    <scope>NUCLEOTIDE SEQUENCE [LARGE SCALE GENOMIC DNA]</scope>
    <source>
        <strain evidence="1 2">SpK</strain>
    </source>
</reference>
<dbReference type="RefSeq" id="WP_163680159.1">
    <property type="nucleotide sequence ID" value="NZ_JAAIYP010000038.1"/>
</dbReference>
<evidence type="ECO:0000313" key="1">
    <source>
        <dbReference type="EMBL" id="NFV80978.1"/>
    </source>
</evidence>
<name>A0A7C9QUJ8_9PROT</name>
<evidence type="ECO:0008006" key="3">
    <source>
        <dbReference type="Google" id="ProtNLM"/>
    </source>
</evidence>